<dbReference type="InterPro" id="IPR036526">
    <property type="entry name" value="C-N_Hydrolase_sf"/>
</dbReference>
<dbReference type="InterPro" id="IPR000132">
    <property type="entry name" value="Nitrilase/CN_hydratase_CS"/>
</dbReference>
<dbReference type="SUPFAM" id="SSF56317">
    <property type="entry name" value="Carbon-nitrogen hydrolase"/>
    <property type="match status" value="1"/>
</dbReference>
<evidence type="ECO:0000256" key="2">
    <source>
        <dbReference type="ARBA" id="ARBA00022801"/>
    </source>
</evidence>
<dbReference type="Gene3D" id="3.60.110.10">
    <property type="entry name" value="Carbon-nitrogen hydrolase"/>
    <property type="match status" value="1"/>
</dbReference>
<dbReference type="PROSITE" id="PS50263">
    <property type="entry name" value="CN_HYDROLASE"/>
    <property type="match status" value="1"/>
</dbReference>
<dbReference type="InterPro" id="IPR044149">
    <property type="entry name" value="Nitrilases_CHs"/>
</dbReference>
<dbReference type="Proteomes" id="UP001601444">
    <property type="component" value="Unassembled WGS sequence"/>
</dbReference>
<comment type="similarity">
    <text evidence="1">Belongs to the carbon-nitrogen hydrolase superfamily. Nitrilase family.</text>
</comment>
<comment type="caution">
    <text evidence="5">The sequence shown here is derived from an EMBL/GenBank/DDBJ whole genome shotgun (WGS) entry which is preliminary data.</text>
</comment>
<dbReference type="EMBL" id="JBIAMX010000003">
    <property type="protein sequence ID" value="MFF0542595.1"/>
    <property type="molecule type" value="Genomic_DNA"/>
</dbReference>
<dbReference type="PANTHER" id="PTHR46044:SF14">
    <property type="entry name" value="ARYLACETONITRILASE"/>
    <property type="match status" value="1"/>
</dbReference>
<feature type="active site" description="Proton acceptor" evidence="3">
    <location>
        <position position="44"/>
    </location>
</feature>
<dbReference type="GO" id="GO:0016787">
    <property type="term" value="F:hydrolase activity"/>
    <property type="evidence" value="ECO:0007669"/>
    <property type="project" value="UniProtKB-KW"/>
</dbReference>
<evidence type="ECO:0000313" key="5">
    <source>
        <dbReference type="EMBL" id="MFF0542595.1"/>
    </source>
</evidence>
<dbReference type="PANTHER" id="PTHR46044">
    <property type="entry name" value="NITRILASE"/>
    <property type="match status" value="1"/>
</dbReference>
<dbReference type="Pfam" id="PF00795">
    <property type="entry name" value="CN_hydrolase"/>
    <property type="match status" value="1"/>
</dbReference>
<proteinExistence type="inferred from homology"/>
<gene>
    <name evidence="5" type="ORF">ACFYTF_07135</name>
</gene>
<dbReference type="InterPro" id="IPR003010">
    <property type="entry name" value="C-N_Hydrolase"/>
</dbReference>
<keyword evidence="2 5" id="KW-0378">Hydrolase</keyword>
<dbReference type="RefSeq" id="WP_387699435.1">
    <property type="nucleotide sequence ID" value="NZ_JBIAMX010000003.1"/>
</dbReference>
<organism evidence="5 6">
    <name type="scientific">Nocardia thailandica</name>
    <dbReference type="NCBI Taxonomy" id="257275"/>
    <lineage>
        <taxon>Bacteria</taxon>
        <taxon>Bacillati</taxon>
        <taxon>Actinomycetota</taxon>
        <taxon>Actinomycetes</taxon>
        <taxon>Mycobacteriales</taxon>
        <taxon>Nocardiaceae</taxon>
        <taxon>Nocardia</taxon>
    </lineage>
</organism>
<evidence type="ECO:0000256" key="3">
    <source>
        <dbReference type="PROSITE-ProRule" id="PRU10139"/>
    </source>
</evidence>
<evidence type="ECO:0000256" key="1">
    <source>
        <dbReference type="ARBA" id="ARBA00008129"/>
    </source>
</evidence>
<sequence>MKQVRVAAVQAEPKWLHLAAGVEQAIGLIEQAAAGGARLMAFPECFLPGYPWWMWLPSVDWGDDFLARYRQNALSADGAELRALAYAARRTEVHVSIGFAERVRGTVLMSQAFIDADGAVSISRKAEPTGLERTVFGTGSGEPLVRDTALGRIGVLGGADHLRDDMRGAIQAEREQIHIASWSGFTAYHGVSKDRGAEINHAADVRYAMDTRAYVIAPVAIVPVAGWEVVDARSPERRLLRSGGGTARILGPSGLDMAPPLAPEQEGLLFADLDMTRAPQPRRVSGGLLERDVCRVPSGRVARREPARPRETEPA</sequence>
<reference evidence="5 6" key="1">
    <citation type="submission" date="2024-10" db="EMBL/GenBank/DDBJ databases">
        <title>The Natural Products Discovery Center: Release of the First 8490 Sequenced Strains for Exploring Actinobacteria Biosynthetic Diversity.</title>
        <authorList>
            <person name="Kalkreuter E."/>
            <person name="Kautsar S.A."/>
            <person name="Yang D."/>
            <person name="Bader C.D."/>
            <person name="Teijaro C.N."/>
            <person name="Fluegel L."/>
            <person name="Davis C.M."/>
            <person name="Simpson J.R."/>
            <person name="Lauterbach L."/>
            <person name="Steele A.D."/>
            <person name="Gui C."/>
            <person name="Meng S."/>
            <person name="Li G."/>
            <person name="Viehrig K."/>
            <person name="Ye F."/>
            <person name="Su P."/>
            <person name="Kiefer A.F."/>
            <person name="Nichols A."/>
            <person name="Cepeda A.J."/>
            <person name="Yan W."/>
            <person name="Fan B."/>
            <person name="Jiang Y."/>
            <person name="Adhikari A."/>
            <person name="Zheng C.-J."/>
            <person name="Schuster L."/>
            <person name="Cowan T.M."/>
            <person name="Smanski M.J."/>
            <person name="Chevrette M.G."/>
            <person name="De Carvalho L.P.S."/>
            <person name="Shen B."/>
        </authorList>
    </citation>
    <scope>NUCLEOTIDE SEQUENCE [LARGE SCALE GENOMIC DNA]</scope>
    <source>
        <strain evidence="5 6">NPDC004045</strain>
    </source>
</reference>
<name>A0ABW6PJV9_9NOCA</name>
<feature type="domain" description="CN hydrolase" evidence="4">
    <location>
        <begin position="4"/>
        <end position="275"/>
    </location>
</feature>
<evidence type="ECO:0000259" key="4">
    <source>
        <dbReference type="PROSITE" id="PS50263"/>
    </source>
</evidence>
<evidence type="ECO:0000313" key="6">
    <source>
        <dbReference type="Proteomes" id="UP001601444"/>
    </source>
</evidence>
<keyword evidence="6" id="KW-1185">Reference proteome</keyword>
<dbReference type="PROSITE" id="PS00920">
    <property type="entry name" value="NITRIL_CHT_1"/>
    <property type="match status" value="1"/>
</dbReference>
<accession>A0ABW6PJV9</accession>
<protein>
    <submittedName>
        <fullName evidence="5">Nitrilase-related carbon-nitrogen hydrolase</fullName>
    </submittedName>
</protein>